<dbReference type="AlphaFoldDB" id="A0AA37VYS3"/>
<comment type="caution">
    <text evidence="2">The sequence shown here is derived from an EMBL/GenBank/DDBJ whole genome shotgun (WGS) entry which is preliminary data.</text>
</comment>
<feature type="chain" id="PRO_5041406778" description="Lipoprotein" evidence="1">
    <location>
        <begin position="24"/>
        <end position="245"/>
    </location>
</feature>
<feature type="signal peptide" evidence="1">
    <location>
        <begin position="1"/>
        <end position="23"/>
    </location>
</feature>
<evidence type="ECO:0008006" key="4">
    <source>
        <dbReference type="Google" id="ProtNLM"/>
    </source>
</evidence>
<reference evidence="2" key="1">
    <citation type="journal article" date="2014" name="Int. J. Syst. Evol. Microbiol.">
        <title>Complete genome sequence of Corynebacterium casei LMG S-19264T (=DSM 44701T), isolated from a smear-ripened cheese.</title>
        <authorList>
            <consortium name="US DOE Joint Genome Institute (JGI-PGF)"/>
            <person name="Walter F."/>
            <person name="Albersmeier A."/>
            <person name="Kalinowski J."/>
            <person name="Ruckert C."/>
        </authorList>
    </citation>
    <scope>NUCLEOTIDE SEQUENCE</scope>
    <source>
        <strain evidence="2">NBRC 101628</strain>
    </source>
</reference>
<sequence length="245" mass="26319">MKPQSTILLILCGVTMLLLNGCATRTPTIAHTHIGHALEGWHDTPNQAGLLVTAEQAAIVAHDAAKAAAKSDNDLATIKRNVQIVIDATIRNEPVPKGADKYAVKNALIDAISHIDFAANSPDASANVKALSKMLAEKLPQIVERCDLIGVLGQDILLAKSTNEAALLTQELVNLTRDNLYGAEASGSAFGLAQVRSEIESTIAVEDPAYSTVDRWYLFNLIQMPSGEWLFKQSDKGHSGDHRGY</sequence>
<organism evidence="2 3">
    <name type="scientific">Paraferrimonas sedimenticola</name>
    <dbReference type="NCBI Taxonomy" id="375674"/>
    <lineage>
        <taxon>Bacteria</taxon>
        <taxon>Pseudomonadati</taxon>
        <taxon>Pseudomonadota</taxon>
        <taxon>Gammaproteobacteria</taxon>
        <taxon>Alteromonadales</taxon>
        <taxon>Ferrimonadaceae</taxon>
        <taxon>Paraferrimonas</taxon>
    </lineage>
</organism>
<reference evidence="2" key="2">
    <citation type="submission" date="2023-01" db="EMBL/GenBank/DDBJ databases">
        <title>Draft genome sequence of Paraferrimonas sedimenticola strain NBRC 101628.</title>
        <authorList>
            <person name="Sun Q."/>
            <person name="Mori K."/>
        </authorList>
    </citation>
    <scope>NUCLEOTIDE SEQUENCE</scope>
    <source>
        <strain evidence="2">NBRC 101628</strain>
    </source>
</reference>
<name>A0AA37VYS3_9GAMM</name>
<keyword evidence="3" id="KW-1185">Reference proteome</keyword>
<dbReference type="Proteomes" id="UP001161422">
    <property type="component" value="Unassembled WGS sequence"/>
</dbReference>
<proteinExistence type="predicted"/>
<evidence type="ECO:0000256" key="1">
    <source>
        <dbReference type="SAM" id="SignalP"/>
    </source>
</evidence>
<protein>
    <recommendedName>
        <fullName evidence="4">Lipoprotein</fullName>
    </recommendedName>
</protein>
<dbReference type="EMBL" id="BSNC01000005">
    <property type="protein sequence ID" value="GLP96849.1"/>
    <property type="molecule type" value="Genomic_DNA"/>
</dbReference>
<evidence type="ECO:0000313" key="2">
    <source>
        <dbReference type="EMBL" id="GLP96849.1"/>
    </source>
</evidence>
<accession>A0AA37VYS3</accession>
<evidence type="ECO:0000313" key="3">
    <source>
        <dbReference type="Proteomes" id="UP001161422"/>
    </source>
</evidence>
<gene>
    <name evidence="2" type="ORF">GCM10007895_21550</name>
</gene>
<keyword evidence="1" id="KW-0732">Signal</keyword>
<dbReference type="RefSeq" id="WP_095504163.1">
    <property type="nucleotide sequence ID" value="NZ_BSNC01000005.1"/>
</dbReference>